<name>A0A9X4H558_9XANT</name>
<reference evidence="1" key="2">
    <citation type="submission" date="2022-08" db="EMBL/GenBank/DDBJ databases">
        <authorList>
            <person name="Iruegas-Bocardo F."/>
            <person name="Weisberg A.J."/>
            <person name="Riutta E.R."/>
            <person name="Kilday K."/>
            <person name="Bonkowski J.C."/>
            <person name="Creswell T."/>
            <person name="Daughtrey M.L."/>
            <person name="Rane K."/>
            <person name="Grunwald N.J."/>
            <person name="Chang J.H."/>
            <person name="Putnam M.L."/>
        </authorList>
    </citation>
    <scope>NUCLEOTIDE SEQUENCE</scope>
    <source>
        <strain evidence="1">22-338</strain>
    </source>
</reference>
<dbReference type="AlphaFoldDB" id="A0A9X4H558"/>
<dbReference type="InterPro" id="IPR013078">
    <property type="entry name" value="His_Pase_superF_clade-1"/>
</dbReference>
<dbReference type="PANTHER" id="PTHR46192">
    <property type="entry name" value="BROAD-RANGE ACID PHOSPHATASE DET1"/>
    <property type="match status" value="1"/>
</dbReference>
<gene>
    <name evidence="1" type="ORF">NY667_10810</name>
</gene>
<comment type="caution">
    <text evidence="1">The sequence shown here is derived from an EMBL/GenBank/DDBJ whole genome shotgun (WGS) entry which is preliminary data.</text>
</comment>
<dbReference type="SUPFAM" id="SSF53254">
    <property type="entry name" value="Phosphoglycerate mutase-like"/>
    <property type="match status" value="1"/>
</dbReference>
<sequence length="262" mass="28997">MQERDVSEKSAVAGVSTQWPERLWVVRHGQSSGNVARDVAEAHGHALIDLEHRDADVPLSALGERQAHALGTWMSGLPQRERPTVVLCSPYVRARQTATAVVRALGHGDDMLSIDERLREKEFGVLDRYTTAGILATFPELAEQRKLVGKFYFRPPGGESWCDVIFRLRAVVGDLQRNHVGARVLIVGHQVIVNCFRYLAERMDEATILGIDREGEVPNCGVTEYVAGREGQALHLVRTNFVSPELADEPVTTESDRPAGAR</sequence>
<evidence type="ECO:0000313" key="1">
    <source>
        <dbReference type="EMBL" id="MDC8638307.1"/>
    </source>
</evidence>
<proteinExistence type="predicted"/>
<evidence type="ECO:0000313" key="2">
    <source>
        <dbReference type="Proteomes" id="UP001140230"/>
    </source>
</evidence>
<organism evidence="1 2">
    <name type="scientific">Xanthomonas hortorum pv. hederae</name>
    <dbReference type="NCBI Taxonomy" id="453603"/>
    <lineage>
        <taxon>Bacteria</taxon>
        <taxon>Pseudomonadati</taxon>
        <taxon>Pseudomonadota</taxon>
        <taxon>Gammaproteobacteria</taxon>
        <taxon>Lysobacterales</taxon>
        <taxon>Lysobacteraceae</taxon>
        <taxon>Xanthomonas</taxon>
    </lineage>
</organism>
<dbReference type="EMBL" id="JANWTP010000030">
    <property type="protein sequence ID" value="MDC8638307.1"/>
    <property type="molecule type" value="Genomic_DNA"/>
</dbReference>
<dbReference type="InterPro" id="IPR029033">
    <property type="entry name" value="His_PPase_superfam"/>
</dbReference>
<dbReference type="SMART" id="SM00855">
    <property type="entry name" value="PGAM"/>
    <property type="match status" value="1"/>
</dbReference>
<dbReference type="Gene3D" id="3.40.50.1240">
    <property type="entry name" value="Phosphoglycerate mutase-like"/>
    <property type="match status" value="1"/>
</dbReference>
<dbReference type="PROSITE" id="PS00175">
    <property type="entry name" value="PG_MUTASE"/>
    <property type="match status" value="1"/>
</dbReference>
<dbReference type="Pfam" id="PF00300">
    <property type="entry name" value="His_Phos_1"/>
    <property type="match status" value="1"/>
</dbReference>
<reference evidence="1" key="1">
    <citation type="journal article" date="2022" name="Phytopathology">
        <title>Whole genome sequencing-based tracing of a 2022 introduction and outbreak of Xanthomonas hortorum pv. pelargonii.</title>
        <authorList>
            <person name="Iruegas Bocardo F."/>
            <person name="Weisberg A.J."/>
            <person name="Riutta E.R."/>
            <person name="Kilday K.B."/>
            <person name="Bonkowski J.C."/>
            <person name="Creswell T.C."/>
            <person name="Daughtrey M."/>
            <person name="Rane K.K."/>
            <person name="Grunwald N.J."/>
            <person name="Chang J.H."/>
            <person name="Putnam M."/>
        </authorList>
    </citation>
    <scope>NUCLEOTIDE SEQUENCE</scope>
    <source>
        <strain evidence="1">22-338</strain>
    </source>
</reference>
<dbReference type="InterPro" id="IPR052765">
    <property type="entry name" value="PGM-Related"/>
</dbReference>
<protein>
    <submittedName>
        <fullName evidence="1">Histidine phosphatase family protein</fullName>
    </submittedName>
</protein>
<dbReference type="GO" id="GO:0003824">
    <property type="term" value="F:catalytic activity"/>
    <property type="evidence" value="ECO:0007669"/>
    <property type="project" value="InterPro"/>
</dbReference>
<accession>A0A9X4H558</accession>
<dbReference type="CDD" id="cd07067">
    <property type="entry name" value="HP_PGM_like"/>
    <property type="match status" value="1"/>
</dbReference>
<dbReference type="InterPro" id="IPR001345">
    <property type="entry name" value="PG/BPGM_mutase_AS"/>
</dbReference>
<dbReference type="RefSeq" id="WP_104550530.1">
    <property type="nucleotide sequence ID" value="NZ_CP168173.1"/>
</dbReference>
<dbReference type="Proteomes" id="UP001140230">
    <property type="component" value="Unassembled WGS sequence"/>
</dbReference>